<name>R4WUR8_RIPPE</name>
<feature type="compositionally biased region" description="Low complexity" evidence="1">
    <location>
        <begin position="106"/>
        <end position="117"/>
    </location>
</feature>
<accession>R4WUR8</accession>
<evidence type="ECO:0000256" key="1">
    <source>
        <dbReference type="SAM" id="MobiDB-lite"/>
    </source>
</evidence>
<protein>
    <submittedName>
        <fullName evidence="2">Unkown protein</fullName>
    </submittedName>
</protein>
<feature type="compositionally biased region" description="Basic and acidic residues" evidence="1">
    <location>
        <begin position="84"/>
        <end position="93"/>
    </location>
</feature>
<organism evidence="2">
    <name type="scientific">Riptortus pedestris</name>
    <name type="common">Bean bug</name>
    <dbReference type="NCBI Taxonomy" id="329032"/>
    <lineage>
        <taxon>Eukaryota</taxon>
        <taxon>Metazoa</taxon>
        <taxon>Ecdysozoa</taxon>
        <taxon>Arthropoda</taxon>
        <taxon>Hexapoda</taxon>
        <taxon>Insecta</taxon>
        <taxon>Pterygota</taxon>
        <taxon>Neoptera</taxon>
        <taxon>Paraneoptera</taxon>
        <taxon>Hemiptera</taxon>
        <taxon>Heteroptera</taxon>
        <taxon>Panheteroptera</taxon>
        <taxon>Pentatomomorpha</taxon>
        <taxon>Coreoidea</taxon>
        <taxon>Alydidae</taxon>
        <taxon>Riptortus</taxon>
    </lineage>
</organism>
<evidence type="ECO:0000313" key="2">
    <source>
        <dbReference type="EMBL" id="BAN21677.1"/>
    </source>
</evidence>
<sequence length="147" mass="16565">MTKLDSSLRKEIVNSFRIAIDSEISDDVNKAYHFYVEGLYLAAEVLKKDLSCQDNQLTWRDKWNLIQSAKKTLSRLSVLLGEKETSIDGKPESEEPILPSAPPESQPEAQSPQQSPQTGNIATDESIMMTRYHRRLGLASSALERQN</sequence>
<feature type="non-terminal residue" evidence="2">
    <location>
        <position position="147"/>
    </location>
</feature>
<reference evidence="2" key="1">
    <citation type="journal article" date="2013" name="PLoS ONE">
        <title>Gene expression in gut symbiotic organ of stinkbug affected by extracellular bacterial symbiont.</title>
        <authorList>
            <person name="Futahashi R."/>
            <person name="Tanaka K."/>
            <person name="Tanahashi M."/>
            <person name="Nikoh N."/>
            <person name="Kikuchi Y."/>
            <person name="Lee B.L."/>
            <person name="Fukatsu T."/>
        </authorList>
    </citation>
    <scope>NUCLEOTIDE SEQUENCE</scope>
    <source>
        <tissue evidence="2">Midgut</tissue>
    </source>
</reference>
<dbReference type="AlphaFoldDB" id="R4WUR8"/>
<dbReference type="EMBL" id="AK418598">
    <property type="protein sequence ID" value="BAN21677.1"/>
    <property type="molecule type" value="mRNA"/>
</dbReference>
<feature type="region of interest" description="Disordered" evidence="1">
    <location>
        <begin position="84"/>
        <end position="126"/>
    </location>
</feature>
<proteinExistence type="evidence at transcript level"/>